<evidence type="ECO:0000256" key="1">
    <source>
        <dbReference type="SAM" id="SignalP"/>
    </source>
</evidence>
<accession>A0A9P4MHA1</accession>
<evidence type="ECO:0000313" key="2">
    <source>
        <dbReference type="EMBL" id="KAF2149804.1"/>
    </source>
</evidence>
<dbReference type="EMBL" id="ML996090">
    <property type="protein sequence ID" value="KAF2149804.1"/>
    <property type="molecule type" value="Genomic_DNA"/>
</dbReference>
<dbReference type="AlphaFoldDB" id="A0A9P4MHA1"/>
<protein>
    <submittedName>
        <fullName evidence="2">Uncharacterized protein</fullName>
    </submittedName>
</protein>
<name>A0A9P4MHA1_9PEZI</name>
<evidence type="ECO:0000313" key="3">
    <source>
        <dbReference type="Proteomes" id="UP000799439"/>
    </source>
</evidence>
<reference evidence="2" key="1">
    <citation type="journal article" date="2020" name="Stud. Mycol.">
        <title>101 Dothideomycetes genomes: a test case for predicting lifestyles and emergence of pathogens.</title>
        <authorList>
            <person name="Haridas S."/>
            <person name="Albert R."/>
            <person name="Binder M."/>
            <person name="Bloem J."/>
            <person name="Labutti K."/>
            <person name="Salamov A."/>
            <person name="Andreopoulos B."/>
            <person name="Baker S."/>
            <person name="Barry K."/>
            <person name="Bills G."/>
            <person name="Bluhm B."/>
            <person name="Cannon C."/>
            <person name="Castanera R."/>
            <person name="Culley D."/>
            <person name="Daum C."/>
            <person name="Ezra D."/>
            <person name="Gonzalez J."/>
            <person name="Henrissat B."/>
            <person name="Kuo A."/>
            <person name="Liang C."/>
            <person name="Lipzen A."/>
            <person name="Lutzoni F."/>
            <person name="Magnuson J."/>
            <person name="Mondo S."/>
            <person name="Nolan M."/>
            <person name="Ohm R."/>
            <person name="Pangilinan J."/>
            <person name="Park H.-J."/>
            <person name="Ramirez L."/>
            <person name="Alfaro M."/>
            <person name="Sun H."/>
            <person name="Tritt A."/>
            <person name="Yoshinaga Y."/>
            <person name="Zwiers L.-H."/>
            <person name="Turgeon B."/>
            <person name="Goodwin S."/>
            <person name="Spatafora J."/>
            <person name="Crous P."/>
            <person name="Grigoriev I."/>
        </authorList>
    </citation>
    <scope>NUCLEOTIDE SEQUENCE</scope>
    <source>
        <strain evidence="2">CBS 260.36</strain>
    </source>
</reference>
<keyword evidence="3" id="KW-1185">Reference proteome</keyword>
<feature type="chain" id="PRO_5040247112" evidence="1">
    <location>
        <begin position="21"/>
        <end position="176"/>
    </location>
</feature>
<sequence length="176" mass="19733">MKFNAGVAAAALSLFSLVAAAPIEATNSTVPPSPIKASLDINKRRDSEAKIAPSNAGWNVLPGQDWKHLSVDNTEQVLKPDDTSGTGFIDMIKHYWRREPRRSRWSWSSRPGMSWKREACPEPESRWNALAGVSWKRDDYPAADRHYLDGWNNIPGKAKKREAGPRQWLDVPGGVW</sequence>
<feature type="signal peptide" evidence="1">
    <location>
        <begin position="1"/>
        <end position="20"/>
    </location>
</feature>
<comment type="caution">
    <text evidence="2">The sequence shown here is derived from an EMBL/GenBank/DDBJ whole genome shotgun (WGS) entry which is preliminary data.</text>
</comment>
<organism evidence="2 3">
    <name type="scientific">Myriangium duriaei CBS 260.36</name>
    <dbReference type="NCBI Taxonomy" id="1168546"/>
    <lineage>
        <taxon>Eukaryota</taxon>
        <taxon>Fungi</taxon>
        <taxon>Dikarya</taxon>
        <taxon>Ascomycota</taxon>
        <taxon>Pezizomycotina</taxon>
        <taxon>Dothideomycetes</taxon>
        <taxon>Dothideomycetidae</taxon>
        <taxon>Myriangiales</taxon>
        <taxon>Myriangiaceae</taxon>
        <taxon>Myriangium</taxon>
    </lineage>
</organism>
<dbReference type="Proteomes" id="UP000799439">
    <property type="component" value="Unassembled WGS sequence"/>
</dbReference>
<gene>
    <name evidence="2" type="ORF">K461DRAFT_296227</name>
</gene>
<keyword evidence="1" id="KW-0732">Signal</keyword>
<proteinExistence type="predicted"/>